<dbReference type="EMBL" id="CH408076">
    <property type="protein sequence ID" value="EEQ36338.1"/>
    <property type="molecule type" value="Genomic_DNA"/>
</dbReference>
<feature type="transmembrane region" description="Helical" evidence="2">
    <location>
        <begin position="470"/>
        <end position="489"/>
    </location>
</feature>
<keyword evidence="2" id="KW-1133">Transmembrane helix</keyword>
<organism evidence="3 4">
    <name type="scientific">Clavispora lusitaniae (strain ATCC 42720)</name>
    <name type="common">Yeast</name>
    <name type="synonym">Candida lusitaniae</name>
    <dbReference type="NCBI Taxonomy" id="306902"/>
    <lineage>
        <taxon>Eukaryota</taxon>
        <taxon>Fungi</taxon>
        <taxon>Dikarya</taxon>
        <taxon>Ascomycota</taxon>
        <taxon>Saccharomycotina</taxon>
        <taxon>Pichiomycetes</taxon>
        <taxon>Metschnikowiaceae</taxon>
        <taxon>Clavispora</taxon>
    </lineage>
</organism>
<keyword evidence="2" id="KW-0472">Membrane</keyword>
<proteinExistence type="predicted"/>
<dbReference type="VEuPathDB" id="FungiDB:CLUG_00460"/>
<evidence type="ECO:0000313" key="3">
    <source>
        <dbReference type="EMBL" id="EEQ36338.1"/>
    </source>
</evidence>
<keyword evidence="2" id="KW-0812">Transmembrane</keyword>
<feature type="transmembrane region" description="Helical" evidence="2">
    <location>
        <begin position="437"/>
        <end position="464"/>
    </location>
</feature>
<evidence type="ECO:0000256" key="2">
    <source>
        <dbReference type="SAM" id="Phobius"/>
    </source>
</evidence>
<feature type="region of interest" description="Disordered" evidence="1">
    <location>
        <begin position="51"/>
        <end position="86"/>
    </location>
</feature>
<dbReference type="InParanoid" id="C4XWY7"/>
<accession>C4XWY7</accession>
<dbReference type="Proteomes" id="UP000007703">
    <property type="component" value="Unassembled WGS sequence"/>
</dbReference>
<evidence type="ECO:0000256" key="1">
    <source>
        <dbReference type="SAM" id="MobiDB-lite"/>
    </source>
</evidence>
<protein>
    <submittedName>
        <fullName evidence="3">Uncharacterized protein</fullName>
    </submittedName>
</protein>
<dbReference type="AlphaFoldDB" id="C4XWY7"/>
<name>C4XWY7_CLAL4</name>
<dbReference type="HOGENOM" id="CLU_473266_0_0_1"/>
<dbReference type="KEGG" id="clu:CLUG_00460"/>
<gene>
    <name evidence="3" type="ORF">CLUG_00460</name>
</gene>
<reference evidence="3 4" key="1">
    <citation type="journal article" date="2009" name="Nature">
        <title>Evolution of pathogenicity and sexual reproduction in eight Candida genomes.</title>
        <authorList>
            <person name="Butler G."/>
            <person name="Rasmussen M.D."/>
            <person name="Lin M.F."/>
            <person name="Santos M.A."/>
            <person name="Sakthikumar S."/>
            <person name="Munro C.A."/>
            <person name="Rheinbay E."/>
            <person name="Grabherr M."/>
            <person name="Forche A."/>
            <person name="Reedy J.L."/>
            <person name="Agrafioti I."/>
            <person name="Arnaud M.B."/>
            <person name="Bates S."/>
            <person name="Brown A.J."/>
            <person name="Brunke S."/>
            <person name="Costanzo M.C."/>
            <person name="Fitzpatrick D.A."/>
            <person name="de Groot P.W."/>
            <person name="Harris D."/>
            <person name="Hoyer L.L."/>
            <person name="Hube B."/>
            <person name="Klis F.M."/>
            <person name="Kodira C."/>
            <person name="Lennard N."/>
            <person name="Logue M.E."/>
            <person name="Martin R."/>
            <person name="Neiman A.M."/>
            <person name="Nikolaou E."/>
            <person name="Quail M.A."/>
            <person name="Quinn J."/>
            <person name="Santos M.C."/>
            <person name="Schmitzberger F.F."/>
            <person name="Sherlock G."/>
            <person name="Shah P."/>
            <person name="Silverstein K.A."/>
            <person name="Skrzypek M.S."/>
            <person name="Soll D."/>
            <person name="Staggs R."/>
            <person name="Stansfield I."/>
            <person name="Stumpf M.P."/>
            <person name="Sudbery P.E."/>
            <person name="Srikantha T."/>
            <person name="Zeng Q."/>
            <person name="Berman J."/>
            <person name="Berriman M."/>
            <person name="Heitman J."/>
            <person name="Gow N.A."/>
            <person name="Lorenz M.C."/>
            <person name="Birren B.W."/>
            <person name="Kellis M."/>
            <person name="Cuomo C.A."/>
        </authorList>
    </citation>
    <scope>NUCLEOTIDE SEQUENCE [LARGE SCALE GENOMIC DNA]</scope>
    <source>
        <strain evidence="3 4">ATCC 42720</strain>
    </source>
</reference>
<sequence>MGLHVGLEAHVVKVRRHVDQKTVVVACLLGERGQDRVDEKTEAGIDARSRVGRIEASEDSLEPEPDRVHDTGSGRGFGPETGFPGNVSRVGDDVADAWGEKVAEHQGSAQKAGVVVDGPHADAREVGAVEVLGDFVDVAQHRVHMVPVLHLELVGPVHDKHLDGGQEVVLALGSLRVLEDHGEADGQRHEDVGAVEGGVQLDAFAGELEADAEEVVGVAVEHGAEVGRLQVGRPAVGVESRLEPPPVLSSRGARHANESLHHLVRGVARGQQDQHLGPREASVARLGLGPRRLASSSGAVVVFEHVVVLQHTVSCLEHMVEHMRRVELAVDGVVVGSAGVEHVAVREDVVGQLLLERRERRRVARGKGVGDPFLDGRAERSRARRLTSGGFLARAGVRGHGVRAHLGLVRHGPPRGKKRRFGRHRLVVHAKMHFERVAVFVCVVFNFVVFLFFFFFVVVVVVLLQIDASHIVFFVPAGGLFLVALLRVLRSEKRQQRIVRLPSLELLLLWRRFFCLRLQRLGRFFNWRIHIAPSRSGDGAQSSAATVGPLGPAFGAVFRLGRPFVRSGSFHAQEKR</sequence>
<evidence type="ECO:0000313" key="4">
    <source>
        <dbReference type="Proteomes" id="UP000007703"/>
    </source>
</evidence>